<dbReference type="GO" id="GO:0003700">
    <property type="term" value="F:DNA-binding transcription factor activity"/>
    <property type="evidence" value="ECO:0007669"/>
    <property type="project" value="InterPro"/>
</dbReference>
<keyword evidence="3" id="KW-0804">Transcription</keyword>
<gene>
    <name evidence="5" type="ORF">EV192_114138</name>
</gene>
<keyword evidence="2 5" id="KW-0238">DNA-binding</keyword>
<name>A0A4R2IZF2_9PSEU</name>
<dbReference type="Gene3D" id="1.10.10.60">
    <property type="entry name" value="Homeodomain-like"/>
    <property type="match status" value="1"/>
</dbReference>
<dbReference type="SUPFAM" id="SSF46689">
    <property type="entry name" value="Homeodomain-like"/>
    <property type="match status" value="2"/>
</dbReference>
<reference evidence="5 6" key="1">
    <citation type="submission" date="2019-03" db="EMBL/GenBank/DDBJ databases">
        <title>Genomic Encyclopedia of Type Strains, Phase IV (KMG-IV): sequencing the most valuable type-strain genomes for metagenomic binning, comparative biology and taxonomic classification.</title>
        <authorList>
            <person name="Goeker M."/>
        </authorList>
    </citation>
    <scope>NUCLEOTIDE SEQUENCE [LARGE SCALE GENOMIC DNA]</scope>
    <source>
        <strain evidence="5 6">DSM 45934</strain>
    </source>
</reference>
<protein>
    <submittedName>
        <fullName evidence="5">AraC-like DNA-binding protein</fullName>
    </submittedName>
</protein>
<sequence>MVTVTAVEQAVWTRVDAGNGVPLDMMTARFVHHRFAPHTHEEYSIGVCFEGVEVIDYRGTRHHAGPGSVVVVEPNEVHTGSAAGPTGFAYRVLYPLWSMLSVDDPPHFRDLVFDDPELAADATRTHLLLSQWRDPLEAESRLQWLLAKLVHRHAVNPPRLVRTAGDAVARAAMDRLAGNILNPPSLQQIAADLGLSRFQLLRAFRETIGMPPYAWLSQYRVGRARLLLADGYRPAQAATMTGFADQAHLTRWFRRVVGVTPGAFRNSVQDRRLSRLRS</sequence>
<evidence type="ECO:0000256" key="3">
    <source>
        <dbReference type="ARBA" id="ARBA00023163"/>
    </source>
</evidence>
<accession>A0A4R2IZF2</accession>
<dbReference type="GO" id="GO:0043565">
    <property type="term" value="F:sequence-specific DNA binding"/>
    <property type="evidence" value="ECO:0007669"/>
    <property type="project" value="InterPro"/>
</dbReference>
<keyword evidence="1" id="KW-0805">Transcription regulation</keyword>
<dbReference type="InterPro" id="IPR018060">
    <property type="entry name" value="HTH_AraC"/>
</dbReference>
<evidence type="ECO:0000313" key="6">
    <source>
        <dbReference type="Proteomes" id="UP000295680"/>
    </source>
</evidence>
<proteinExistence type="predicted"/>
<evidence type="ECO:0000259" key="4">
    <source>
        <dbReference type="PROSITE" id="PS01124"/>
    </source>
</evidence>
<evidence type="ECO:0000256" key="2">
    <source>
        <dbReference type="ARBA" id="ARBA00023125"/>
    </source>
</evidence>
<dbReference type="Pfam" id="PF02311">
    <property type="entry name" value="AraC_binding"/>
    <property type="match status" value="1"/>
</dbReference>
<evidence type="ECO:0000256" key="1">
    <source>
        <dbReference type="ARBA" id="ARBA00023015"/>
    </source>
</evidence>
<comment type="caution">
    <text evidence="5">The sequence shown here is derived from an EMBL/GenBank/DDBJ whole genome shotgun (WGS) entry which is preliminary data.</text>
</comment>
<dbReference type="InterPro" id="IPR003313">
    <property type="entry name" value="AraC-bd"/>
</dbReference>
<organism evidence="5 6">
    <name type="scientific">Actinocrispum wychmicini</name>
    <dbReference type="NCBI Taxonomy" id="1213861"/>
    <lineage>
        <taxon>Bacteria</taxon>
        <taxon>Bacillati</taxon>
        <taxon>Actinomycetota</taxon>
        <taxon>Actinomycetes</taxon>
        <taxon>Pseudonocardiales</taxon>
        <taxon>Pseudonocardiaceae</taxon>
        <taxon>Actinocrispum</taxon>
    </lineage>
</organism>
<feature type="domain" description="HTH araC/xylS-type" evidence="4">
    <location>
        <begin position="170"/>
        <end position="267"/>
    </location>
</feature>
<dbReference type="PROSITE" id="PS01124">
    <property type="entry name" value="HTH_ARAC_FAMILY_2"/>
    <property type="match status" value="1"/>
</dbReference>
<dbReference type="SUPFAM" id="SSF51215">
    <property type="entry name" value="Regulatory protein AraC"/>
    <property type="match status" value="1"/>
</dbReference>
<dbReference type="Pfam" id="PF12833">
    <property type="entry name" value="HTH_18"/>
    <property type="match status" value="1"/>
</dbReference>
<dbReference type="PANTHER" id="PTHR46796">
    <property type="entry name" value="HTH-TYPE TRANSCRIPTIONAL ACTIVATOR RHAS-RELATED"/>
    <property type="match status" value="1"/>
</dbReference>
<dbReference type="PANTHER" id="PTHR46796:SF2">
    <property type="entry name" value="TRANSCRIPTIONAL REGULATORY PROTEIN"/>
    <property type="match status" value="1"/>
</dbReference>
<dbReference type="Proteomes" id="UP000295680">
    <property type="component" value="Unassembled WGS sequence"/>
</dbReference>
<dbReference type="Gene3D" id="2.60.120.10">
    <property type="entry name" value="Jelly Rolls"/>
    <property type="match status" value="1"/>
</dbReference>
<dbReference type="SMART" id="SM00342">
    <property type="entry name" value="HTH_ARAC"/>
    <property type="match status" value="1"/>
</dbReference>
<evidence type="ECO:0000313" key="5">
    <source>
        <dbReference type="EMBL" id="TCO49768.1"/>
    </source>
</evidence>
<dbReference type="InterPro" id="IPR050204">
    <property type="entry name" value="AraC_XylS_family_regulators"/>
</dbReference>
<dbReference type="AlphaFoldDB" id="A0A4R2IZF2"/>
<dbReference type="EMBL" id="SLWS01000014">
    <property type="protein sequence ID" value="TCO49768.1"/>
    <property type="molecule type" value="Genomic_DNA"/>
</dbReference>
<dbReference type="InterPro" id="IPR009057">
    <property type="entry name" value="Homeodomain-like_sf"/>
</dbReference>
<keyword evidence="6" id="KW-1185">Reference proteome</keyword>
<dbReference type="InterPro" id="IPR014710">
    <property type="entry name" value="RmlC-like_jellyroll"/>
</dbReference>
<dbReference type="InterPro" id="IPR037923">
    <property type="entry name" value="HTH-like"/>
</dbReference>